<feature type="transmembrane region" description="Helical" evidence="6">
    <location>
        <begin position="60"/>
        <end position="78"/>
    </location>
</feature>
<dbReference type="PANTHER" id="PTHR33529">
    <property type="entry name" value="SLR0882 PROTEIN-RELATED"/>
    <property type="match status" value="1"/>
</dbReference>
<dbReference type="Pfam" id="PF03739">
    <property type="entry name" value="LptF_LptG"/>
    <property type="match status" value="1"/>
</dbReference>
<keyword evidence="8" id="KW-1185">Reference proteome</keyword>
<dbReference type="RefSeq" id="WP_188846586.1">
    <property type="nucleotide sequence ID" value="NZ_BMPJ01000006.1"/>
</dbReference>
<feature type="transmembrane region" description="Helical" evidence="6">
    <location>
        <begin position="324"/>
        <end position="343"/>
    </location>
</feature>
<evidence type="ECO:0000313" key="7">
    <source>
        <dbReference type="EMBL" id="MFC0596403.1"/>
    </source>
</evidence>
<keyword evidence="5 6" id="KW-0472">Membrane</keyword>
<gene>
    <name evidence="7" type="ORF">ACFFFP_09545</name>
</gene>
<evidence type="ECO:0000256" key="5">
    <source>
        <dbReference type="ARBA" id="ARBA00023136"/>
    </source>
</evidence>
<evidence type="ECO:0000256" key="4">
    <source>
        <dbReference type="ARBA" id="ARBA00022989"/>
    </source>
</evidence>
<feature type="transmembrane region" description="Helical" evidence="6">
    <location>
        <begin position="294"/>
        <end position="312"/>
    </location>
</feature>
<protein>
    <submittedName>
        <fullName evidence="7">LptF/LptG family permease</fullName>
    </submittedName>
</protein>
<keyword evidence="2" id="KW-1003">Cell membrane</keyword>
<evidence type="ECO:0000313" key="8">
    <source>
        <dbReference type="Proteomes" id="UP001589830"/>
    </source>
</evidence>
<comment type="caution">
    <text evidence="7">The sequence shown here is derived from an EMBL/GenBank/DDBJ whole genome shotgun (WGS) entry which is preliminary data.</text>
</comment>
<name>A0ABV6Q2T1_9DEIN</name>
<proteinExistence type="predicted"/>
<dbReference type="PANTHER" id="PTHR33529:SF6">
    <property type="entry name" value="YJGP_YJGQ FAMILY PERMEASE"/>
    <property type="match status" value="1"/>
</dbReference>
<comment type="subcellular location">
    <subcellularLocation>
        <location evidence="1">Cell membrane</location>
        <topology evidence="1">Multi-pass membrane protein</topology>
    </subcellularLocation>
</comment>
<dbReference type="EMBL" id="JBHLTW010000040">
    <property type="protein sequence ID" value="MFC0596403.1"/>
    <property type="molecule type" value="Genomic_DNA"/>
</dbReference>
<dbReference type="InterPro" id="IPR005495">
    <property type="entry name" value="LptG/LptF_permease"/>
</dbReference>
<evidence type="ECO:0000256" key="6">
    <source>
        <dbReference type="SAM" id="Phobius"/>
    </source>
</evidence>
<accession>A0ABV6Q2T1</accession>
<keyword evidence="3 6" id="KW-0812">Transmembrane</keyword>
<sequence length="347" mass="38694">MKILDRYLLREALGHLALGLLAIVLLFLAGAVYEVLAPLVAKGADPYTLLRYLLYRTPEALVRGAPVAYLFALLLLLSRMGEDSELKALLALGVRRERVLLPLLFLGLFIALVAFLLGESLVPRALAAGQDLLRREVLERPRALLTPGTTFQDAQGRVVYVGEVEGERIGKLRVMSWEEVLLAEEGRFQKGVLFLERGERITYERDRPRTLARFQRGELVLKDLTFDPWPNPANRMPLSELKREVERLRAQGVKAGLEATTYYRRFAEPLTAPIFALFAVGLAFYLLGGSRSLGLVGVAVLTFFYYATWSVGRIMGEQNALDPFLAAFGPNLLYGALGLLLYLGGRR</sequence>
<feature type="transmembrane region" description="Helical" evidence="6">
    <location>
        <begin position="270"/>
        <end position="287"/>
    </location>
</feature>
<evidence type="ECO:0000256" key="2">
    <source>
        <dbReference type="ARBA" id="ARBA00022475"/>
    </source>
</evidence>
<feature type="transmembrane region" description="Helical" evidence="6">
    <location>
        <begin position="99"/>
        <end position="117"/>
    </location>
</feature>
<evidence type="ECO:0000256" key="1">
    <source>
        <dbReference type="ARBA" id="ARBA00004651"/>
    </source>
</evidence>
<reference evidence="7 8" key="1">
    <citation type="submission" date="2024-09" db="EMBL/GenBank/DDBJ databases">
        <authorList>
            <person name="Sun Q."/>
            <person name="Mori K."/>
        </authorList>
    </citation>
    <scope>NUCLEOTIDE SEQUENCE [LARGE SCALE GENOMIC DNA]</scope>
    <source>
        <strain evidence="7 8">NCAIM B.02340</strain>
    </source>
</reference>
<organism evidence="7 8">
    <name type="scientific">Thermus composti</name>
    <dbReference type="NCBI Taxonomy" id="532059"/>
    <lineage>
        <taxon>Bacteria</taxon>
        <taxon>Thermotogati</taxon>
        <taxon>Deinococcota</taxon>
        <taxon>Deinococci</taxon>
        <taxon>Thermales</taxon>
        <taxon>Thermaceae</taxon>
        <taxon>Thermus</taxon>
    </lineage>
</organism>
<dbReference type="Proteomes" id="UP001589830">
    <property type="component" value="Unassembled WGS sequence"/>
</dbReference>
<keyword evidence="4 6" id="KW-1133">Transmembrane helix</keyword>
<evidence type="ECO:0000256" key="3">
    <source>
        <dbReference type="ARBA" id="ARBA00022692"/>
    </source>
</evidence>
<feature type="transmembrane region" description="Helical" evidence="6">
    <location>
        <begin position="12"/>
        <end position="40"/>
    </location>
</feature>